<dbReference type="GO" id="GO:0016020">
    <property type="term" value="C:membrane"/>
    <property type="evidence" value="ECO:0007669"/>
    <property type="project" value="UniProtKB-SubCell"/>
</dbReference>
<evidence type="ECO:0000313" key="8">
    <source>
        <dbReference type="Proteomes" id="UP001211065"/>
    </source>
</evidence>
<comment type="caution">
    <text evidence="7">The sequence shown here is derived from an EMBL/GenBank/DDBJ whole genome shotgun (WGS) entry which is preliminary data.</text>
</comment>
<comment type="subcellular location">
    <subcellularLocation>
        <location evidence="1">Membrane</location>
    </subcellularLocation>
</comment>
<keyword evidence="4 6" id="KW-0472">Membrane</keyword>
<reference evidence="7" key="1">
    <citation type="submission" date="2020-05" db="EMBL/GenBank/DDBJ databases">
        <title>Phylogenomic resolution of chytrid fungi.</title>
        <authorList>
            <person name="Stajich J.E."/>
            <person name="Amses K."/>
            <person name="Simmons R."/>
            <person name="Seto K."/>
            <person name="Myers J."/>
            <person name="Bonds A."/>
            <person name="Quandt C.A."/>
            <person name="Barry K."/>
            <person name="Liu P."/>
            <person name="Grigoriev I."/>
            <person name="Longcore J.E."/>
            <person name="James T.Y."/>
        </authorList>
    </citation>
    <scope>NUCLEOTIDE SEQUENCE</scope>
    <source>
        <strain evidence="7">JEL0476</strain>
    </source>
</reference>
<keyword evidence="8" id="KW-1185">Reference proteome</keyword>
<dbReference type="EMBL" id="JADGJW010000926">
    <property type="protein sequence ID" value="KAJ3209722.1"/>
    <property type="molecule type" value="Genomic_DNA"/>
</dbReference>
<dbReference type="PANTHER" id="PTHR45974:SF266">
    <property type="entry name" value="LEUCINE-RICH REPEAT RECEPTOR PROTEIN KINASE HPCA1"/>
    <property type="match status" value="1"/>
</dbReference>
<evidence type="ECO:0000256" key="1">
    <source>
        <dbReference type="ARBA" id="ARBA00004370"/>
    </source>
</evidence>
<evidence type="ECO:0008006" key="9">
    <source>
        <dbReference type="Google" id="ProtNLM"/>
    </source>
</evidence>
<evidence type="ECO:0000256" key="3">
    <source>
        <dbReference type="ARBA" id="ARBA00022737"/>
    </source>
</evidence>
<dbReference type="Proteomes" id="UP001211065">
    <property type="component" value="Unassembled WGS sequence"/>
</dbReference>
<keyword evidence="2" id="KW-0732">Signal</keyword>
<dbReference type="PANTHER" id="PTHR45974">
    <property type="entry name" value="RECEPTOR-LIKE PROTEIN 55"/>
    <property type="match status" value="1"/>
</dbReference>
<evidence type="ECO:0000256" key="6">
    <source>
        <dbReference type="SAM" id="Phobius"/>
    </source>
</evidence>
<proteinExistence type="predicted"/>
<organism evidence="7 8">
    <name type="scientific">Clydaea vesicula</name>
    <dbReference type="NCBI Taxonomy" id="447962"/>
    <lineage>
        <taxon>Eukaryota</taxon>
        <taxon>Fungi</taxon>
        <taxon>Fungi incertae sedis</taxon>
        <taxon>Chytridiomycota</taxon>
        <taxon>Chytridiomycota incertae sedis</taxon>
        <taxon>Chytridiomycetes</taxon>
        <taxon>Lobulomycetales</taxon>
        <taxon>Lobulomycetaceae</taxon>
        <taxon>Clydaea</taxon>
    </lineage>
</organism>
<dbReference type="SUPFAM" id="SSF52058">
    <property type="entry name" value="L domain-like"/>
    <property type="match status" value="1"/>
</dbReference>
<accession>A0AAD5TVT7</accession>
<keyword evidence="5" id="KW-0325">Glycoprotein</keyword>
<evidence type="ECO:0000313" key="7">
    <source>
        <dbReference type="EMBL" id="KAJ3209722.1"/>
    </source>
</evidence>
<dbReference type="Pfam" id="PF00560">
    <property type="entry name" value="LRR_1"/>
    <property type="match status" value="1"/>
</dbReference>
<feature type="non-terminal residue" evidence="7">
    <location>
        <position position="1"/>
    </location>
</feature>
<feature type="transmembrane region" description="Helical" evidence="6">
    <location>
        <begin position="109"/>
        <end position="132"/>
    </location>
</feature>
<dbReference type="InterPro" id="IPR032675">
    <property type="entry name" value="LRR_dom_sf"/>
</dbReference>
<keyword evidence="6" id="KW-1133">Transmembrane helix</keyword>
<sequence length="236" mass="25410">TLASNNLTGNIPAELNNLNLLESLDLSGNNFTGTIANFINFNNSLVECELLNVGNVCLDSNSYLPSICLLEDVPVCPTVNTTTSTTATQASPTDTPSSTINEAANQNNIIIASISSILIALVLIIGLLIFYLKLKKTEEKNTRSMSSSSDSIDLSHYTTSLSRPISKVELERLSLNISLDKSLNFEKEMVALEKYYNEVEICNSAESFNPSTTGSSVVIGSVSGLAKRRGSVFDNI</sequence>
<keyword evidence="3" id="KW-0677">Repeat</keyword>
<gene>
    <name evidence="7" type="ORF">HK099_008438</name>
</gene>
<evidence type="ECO:0000256" key="2">
    <source>
        <dbReference type="ARBA" id="ARBA00022729"/>
    </source>
</evidence>
<keyword evidence="6" id="KW-0812">Transmembrane</keyword>
<name>A0AAD5TVT7_9FUNG</name>
<dbReference type="Gene3D" id="3.80.10.10">
    <property type="entry name" value="Ribonuclease Inhibitor"/>
    <property type="match status" value="1"/>
</dbReference>
<dbReference type="AlphaFoldDB" id="A0AAD5TVT7"/>
<protein>
    <recommendedName>
        <fullName evidence="9">L domain-like protein</fullName>
    </recommendedName>
</protein>
<evidence type="ECO:0000256" key="5">
    <source>
        <dbReference type="ARBA" id="ARBA00023180"/>
    </source>
</evidence>
<evidence type="ECO:0000256" key="4">
    <source>
        <dbReference type="ARBA" id="ARBA00023136"/>
    </source>
</evidence>
<dbReference type="InterPro" id="IPR001611">
    <property type="entry name" value="Leu-rich_rpt"/>
</dbReference>